<reference evidence="3 4" key="1">
    <citation type="submission" date="2019-03" db="EMBL/GenBank/DDBJ databases">
        <title>Single cell metagenomics reveals metabolic interactions within the superorganism composed of flagellate Streblomastix strix and complex community of Bacteroidetes bacteria on its surface.</title>
        <authorList>
            <person name="Treitli S.C."/>
            <person name="Kolisko M."/>
            <person name="Husnik F."/>
            <person name="Keeling P."/>
            <person name="Hampl V."/>
        </authorList>
    </citation>
    <scope>NUCLEOTIDE SEQUENCE [LARGE SCALE GENOMIC DNA]</scope>
    <source>
        <strain evidence="3">ST1C</strain>
    </source>
</reference>
<evidence type="ECO:0000313" key="3">
    <source>
        <dbReference type="EMBL" id="KAA6370511.1"/>
    </source>
</evidence>
<sequence>MKLSVKTVTGKVYSVEAEPTSTIRELKVKIDESGASIPPQEQKLVFNGRITKDDNTLESYGIEDGCSIHLVRSAQRQQPRATEPTTQQPTPSAVPTASTTQQQQPTAQPQQFGGLGTNAGPYGDLGALLGGLGAPGAGGGFGGGFGDVPGMPNMQQFQQLMNQPALRQIIDQMAQNPEFMRTMMQSNPMAQQMMAANPQMRWQMEMMMNNPEMLRMSMN</sequence>
<dbReference type="Proteomes" id="UP000324800">
    <property type="component" value="Unassembled WGS sequence"/>
</dbReference>
<dbReference type="OrthoDB" id="267397at2759"/>
<gene>
    <name evidence="3" type="ORF">EZS28_033963</name>
</gene>
<protein>
    <submittedName>
        <fullName evidence="3">Putative ubiquitin family protein</fullName>
    </submittedName>
</protein>
<evidence type="ECO:0000259" key="2">
    <source>
        <dbReference type="PROSITE" id="PS50053"/>
    </source>
</evidence>
<feature type="domain" description="Ubiquitin-like" evidence="2">
    <location>
        <begin position="1"/>
        <end position="71"/>
    </location>
</feature>
<dbReference type="SMART" id="SM00213">
    <property type="entry name" value="UBQ"/>
    <property type="match status" value="1"/>
</dbReference>
<dbReference type="InterPro" id="IPR015496">
    <property type="entry name" value="Ubiquilin"/>
</dbReference>
<comment type="caution">
    <text evidence="3">The sequence shown here is derived from an EMBL/GenBank/DDBJ whole genome shotgun (WGS) entry which is preliminary data.</text>
</comment>
<dbReference type="GO" id="GO:0006511">
    <property type="term" value="P:ubiquitin-dependent protein catabolic process"/>
    <property type="evidence" value="ECO:0007669"/>
    <property type="project" value="TreeGrafter"/>
</dbReference>
<evidence type="ECO:0000313" key="4">
    <source>
        <dbReference type="Proteomes" id="UP000324800"/>
    </source>
</evidence>
<accession>A0A5J4UK81</accession>
<dbReference type="AlphaFoldDB" id="A0A5J4UK81"/>
<dbReference type="GO" id="GO:0005829">
    <property type="term" value="C:cytosol"/>
    <property type="evidence" value="ECO:0007669"/>
    <property type="project" value="TreeGrafter"/>
</dbReference>
<evidence type="ECO:0000256" key="1">
    <source>
        <dbReference type="SAM" id="MobiDB-lite"/>
    </source>
</evidence>
<dbReference type="InterPro" id="IPR029071">
    <property type="entry name" value="Ubiquitin-like_domsf"/>
</dbReference>
<name>A0A5J4UK81_9EUKA</name>
<feature type="compositionally biased region" description="Polar residues" evidence="1">
    <location>
        <begin position="74"/>
        <end position="88"/>
    </location>
</feature>
<feature type="compositionally biased region" description="Low complexity" evidence="1">
    <location>
        <begin position="89"/>
        <end position="111"/>
    </location>
</feature>
<organism evidence="3 4">
    <name type="scientific">Streblomastix strix</name>
    <dbReference type="NCBI Taxonomy" id="222440"/>
    <lineage>
        <taxon>Eukaryota</taxon>
        <taxon>Metamonada</taxon>
        <taxon>Preaxostyla</taxon>
        <taxon>Oxymonadida</taxon>
        <taxon>Streblomastigidae</taxon>
        <taxon>Streblomastix</taxon>
    </lineage>
</organism>
<dbReference type="Gene3D" id="3.10.20.90">
    <property type="entry name" value="Phosphatidylinositol 3-kinase Catalytic Subunit, Chain A, domain 1"/>
    <property type="match status" value="1"/>
</dbReference>
<dbReference type="PANTHER" id="PTHR10677:SF3">
    <property type="entry name" value="FI07626P-RELATED"/>
    <property type="match status" value="1"/>
</dbReference>
<dbReference type="GO" id="GO:0031593">
    <property type="term" value="F:polyubiquitin modification-dependent protein binding"/>
    <property type="evidence" value="ECO:0007669"/>
    <property type="project" value="TreeGrafter"/>
</dbReference>
<dbReference type="PROSITE" id="PS50053">
    <property type="entry name" value="UBIQUITIN_2"/>
    <property type="match status" value="1"/>
</dbReference>
<dbReference type="EMBL" id="SNRW01015310">
    <property type="protein sequence ID" value="KAA6370511.1"/>
    <property type="molecule type" value="Genomic_DNA"/>
</dbReference>
<feature type="non-terminal residue" evidence="3">
    <location>
        <position position="219"/>
    </location>
</feature>
<dbReference type="InterPro" id="IPR000626">
    <property type="entry name" value="Ubiquitin-like_dom"/>
</dbReference>
<feature type="region of interest" description="Disordered" evidence="1">
    <location>
        <begin position="73"/>
        <end position="119"/>
    </location>
</feature>
<dbReference type="SUPFAM" id="SSF54236">
    <property type="entry name" value="Ubiquitin-like"/>
    <property type="match status" value="1"/>
</dbReference>
<dbReference type="PANTHER" id="PTHR10677">
    <property type="entry name" value="UBIQUILIN"/>
    <property type="match status" value="1"/>
</dbReference>
<dbReference type="Pfam" id="PF23195">
    <property type="entry name" value="UBQLN1"/>
    <property type="match status" value="1"/>
</dbReference>
<proteinExistence type="predicted"/>
<dbReference type="Pfam" id="PF00240">
    <property type="entry name" value="ubiquitin"/>
    <property type="match status" value="1"/>
</dbReference>